<protein>
    <submittedName>
        <fullName evidence="8">YicC family protein</fullName>
    </submittedName>
</protein>
<organism evidence="8 9">
    <name type="scientific">Paenibacillus baimaensis</name>
    <dbReference type="NCBI Taxonomy" id="2982185"/>
    <lineage>
        <taxon>Bacteria</taxon>
        <taxon>Bacillati</taxon>
        <taxon>Bacillota</taxon>
        <taxon>Bacilli</taxon>
        <taxon>Bacillales</taxon>
        <taxon>Paenibacillaceae</taxon>
        <taxon>Paenibacillus</taxon>
    </lineage>
</organism>
<dbReference type="InterPro" id="IPR013527">
    <property type="entry name" value="YicC-like_N"/>
</dbReference>
<dbReference type="Proteomes" id="UP001652445">
    <property type="component" value="Unassembled WGS sequence"/>
</dbReference>
<feature type="domain" description="Endoribonuclease YicC-like N-terminal" evidence="6">
    <location>
        <begin position="2"/>
        <end position="156"/>
    </location>
</feature>
<keyword evidence="3" id="KW-0255">Endonuclease</keyword>
<evidence type="ECO:0000259" key="6">
    <source>
        <dbReference type="Pfam" id="PF03755"/>
    </source>
</evidence>
<dbReference type="NCBIfam" id="TIGR00255">
    <property type="entry name" value="YicC/YloC family endoribonuclease"/>
    <property type="match status" value="1"/>
</dbReference>
<evidence type="ECO:0000313" key="8">
    <source>
        <dbReference type="EMBL" id="MCU6795256.1"/>
    </source>
</evidence>
<dbReference type="PANTHER" id="PTHR30636">
    <property type="entry name" value="UPF0701 PROTEIN YICC"/>
    <property type="match status" value="1"/>
</dbReference>
<keyword evidence="9" id="KW-1185">Reference proteome</keyword>
<evidence type="ECO:0000313" key="9">
    <source>
        <dbReference type="Proteomes" id="UP001652445"/>
    </source>
</evidence>
<gene>
    <name evidence="8" type="ORF">OB236_24410</name>
</gene>
<reference evidence="8 9" key="1">
    <citation type="submission" date="2022-09" db="EMBL/GenBank/DDBJ databases">
        <authorList>
            <person name="Han X.L."/>
            <person name="Wang Q."/>
            <person name="Lu T."/>
        </authorList>
    </citation>
    <scope>NUCLEOTIDE SEQUENCE [LARGE SCALE GENOMIC DNA]</scope>
    <source>
        <strain evidence="8 9">WQ 127069</strain>
    </source>
</reference>
<evidence type="ECO:0000256" key="2">
    <source>
        <dbReference type="ARBA" id="ARBA00022722"/>
    </source>
</evidence>
<dbReference type="Pfam" id="PF03755">
    <property type="entry name" value="YicC-like_N"/>
    <property type="match status" value="1"/>
</dbReference>
<dbReference type="RefSeq" id="WP_262686278.1">
    <property type="nucleotide sequence ID" value="NZ_JAOQIO010000094.1"/>
</dbReference>
<keyword evidence="4" id="KW-0378">Hydrolase</keyword>
<proteinExistence type="inferred from homology"/>
<dbReference type="InterPro" id="IPR005229">
    <property type="entry name" value="YicC/YloC-like"/>
</dbReference>
<accession>A0ABT2UKT8</accession>
<comment type="similarity">
    <text evidence="5">Belongs to the YicC/YloC family.</text>
</comment>
<evidence type="ECO:0000259" key="7">
    <source>
        <dbReference type="Pfam" id="PF08340"/>
    </source>
</evidence>
<evidence type="ECO:0000256" key="3">
    <source>
        <dbReference type="ARBA" id="ARBA00022759"/>
    </source>
</evidence>
<dbReference type="InterPro" id="IPR013551">
    <property type="entry name" value="YicC-like_C"/>
</dbReference>
<evidence type="ECO:0000256" key="5">
    <source>
        <dbReference type="ARBA" id="ARBA00035648"/>
    </source>
</evidence>
<feature type="domain" description="Endoribonuclease YicC-like C-terminal" evidence="7">
    <location>
        <begin position="176"/>
        <end position="293"/>
    </location>
</feature>
<dbReference type="PANTHER" id="PTHR30636:SF3">
    <property type="entry name" value="UPF0701 PROTEIN YICC"/>
    <property type="match status" value="1"/>
</dbReference>
<name>A0ABT2UKT8_9BACL</name>
<dbReference type="Pfam" id="PF08340">
    <property type="entry name" value="YicC-like_C"/>
    <property type="match status" value="1"/>
</dbReference>
<comment type="cofactor">
    <cofactor evidence="1">
        <name>a divalent metal cation</name>
        <dbReference type="ChEBI" id="CHEBI:60240"/>
    </cofactor>
</comment>
<dbReference type="EMBL" id="JAOQIO010000094">
    <property type="protein sequence ID" value="MCU6795256.1"/>
    <property type="molecule type" value="Genomic_DNA"/>
</dbReference>
<comment type="caution">
    <text evidence="8">The sequence shown here is derived from an EMBL/GenBank/DDBJ whole genome shotgun (WGS) entry which is preliminary data.</text>
</comment>
<evidence type="ECO:0000256" key="1">
    <source>
        <dbReference type="ARBA" id="ARBA00001968"/>
    </source>
</evidence>
<evidence type="ECO:0000256" key="4">
    <source>
        <dbReference type="ARBA" id="ARBA00022801"/>
    </source>
</evidence>
<keyword evidence="2" id="KW-0540">Nuclease</keyword>
<sequence length="293" mass="33890">MMKSMTGFGQASCRFAGYIVQMDLKSVNHRYCEVNVRIPREYMKYEDLLKKTVQQHLKRGRADLFVTIERSAEASRTVELNWQLVEAYQAAAEQLVTRFGLKSSMDVRDYMSIPDLITFKEAALVTDEEFQSELLTCAEAAVLKLTQMRESEGAHLCVDIEKRIDTMNRYLGQSQKLAPQVVHHYAHKLRTRIQEMQQQPIMDEARMAMEVALLADRSNIDEELVRLQSHIQQCVQLISESEPIGRKFDFLLQEMNREVNTIGSKANHAELTTIVVEMKAEMEKLREQIQNIE</sequence>